<sequence>MSDTEAPPLLSFLIARLHGRRDFLPRPVAVDDDAADQLRNLRIRDTHTPDWTYPGIQSDRFNIHIQDARASVVVVSLSSCGLAALEERHAPQTSEPRPLGPPPPGSMGDGSWVCLSPAEFGQLQQYSETEERLVV</sequence>
<organism evidence="2 3">
    <name type="scientific">Scophthalmus maximus</name>
    <name type="common">Turbot</name>
    <name type="synonym">Psetta maxima</name>
    <dbReference type="NCBI Taxonomy" id="52904"/>
    <lineage>
        <taxon>Eukaryota</taxon>
        <taxon>Metazoa</taxon>
        <taxon>Chordata</taxon>
        <taxon>Craniata</taxon>
        <taxon>Vertebrata</taxon>
        <taxon>Euteleostomi</taxon>
        <taxon>Actinopterygii</taxon>
        <taxon>Neopterygii</taxon>
        <taxon>Teleostei</taxon>
        <taxon>Neoteleostei</taxon>
        <taxon>Acanthomorphata</taxon>
        <taxon>Carangaria</taxon>
        <taxon>Pleuronectiformes</taxon>
        <taxon>Pleuronectoidei</taxon>
        <taxon>Scophthalmidae</taxon>
        <taxon>Scophthalmus</taxon>
    </lineage>
</organism>
<dbReference type="EMBL" id="CP026256">
    <property type="protein sequence ID" value="AWP13628.1"/>
    <property type="molecule type" value="Genomic_DNA"/>
</dbReference>
<gene>
    <name evidence="2" type="ORF">SMAX5B_010233</name>
</gene>
<dbReference type="AlphaFoldDB" id="A0A2U9CAW7"/>
<accession>A0A2U9CAW7</accession>
<name>A0A2U9CAW7_SCOMX</name>
<protein>
    <submittedName>
        <fullName evidence="2">Uncharacterized protein</fullName>
    </submittedName>
</protein>
<evidence type="ECO:0000313" key="2">
    <source>
        <dbReference type="EMBL" id="AWP13628.1"/>
    </source>
</evidence>
<dbReference type="Proteomes" id="UP000246464">
    <property type="component" value="Chromosome 14"/>
</dbReference>
<reference evidence="2 3" key="1">
    <citation type="submission" date="2017-12" db="EMBL/GenBank/DDBJ databases">
        <title>Integrating genomic resources of turbot (Scophthalmus maximus) in depth evaluation of genetic and physical mapping variation across individuals.</title>
        <authorList>
            <person name="Martinez P."/>
        </authorList>
    </citation>
    <scope>NUCLEOTIDE SEQUENCE [LARGE SCALE GENOMIC DNA]</scope>
</reference>
<evidence type="ECO:0000313" key="3">
    <source>
        <dbReference type="Proteomes" id="UP000246464"/>
    </source>
</evidence>
<proteinExistence type="predicted"/>
<keyword evidence="3" id="KW-1185">Reference proteome</keyword>
<evidence type="ECO:0000256" key="1">
    <source>
        <dbReference type="SAM" id="MobiDB-lite"/>
    </source>
</evidence>
<feature type="region of interest" description="Disordered" evidence="1">
    <location>
        <begin position="86"/>
        <end position="111"/>
    </location>
</feature>